<keyword evidence="4" id="KW-0540">Nuclease</keyword>
<dbReference type="GO" id="GO:0003964">
    <property type="term" value="F:RNA-directed DNA polymerase activity"/>
    <property type="evidence" value="ECO:0007669"/>
    <property type="project" value="UniProtKB-KW"/>
</dbReference>
<keyword evidence="6" id="KW-0378">Hydrolase</keyword>
<dbReference type="PROSITE" id="PS50878">
    <property type="entry name" value="RT_POL"/>
    <property type="match status" value="1"/>
</dbReference>
<dbReference type="EMBL" id="BGPR01164890">
    <property type="protein sequence ID" value="GBM09496.1"/>
    <property type="molecule type" value="Genomic_DNA"/>
</dbReference>
<evidence type="ECO:0000256" key="7">
    <source>
        <dbReference type="ARBA" id="ARBA00022918"/>
    </source>
</evidence>
<evidence type="ECO:0000256" key="1">
    <source>
        <dbReference type="ARBA" id="ARBA00022670"/>
    </source>
</evidence>
<dbReference type="InterPro" id="IPR043128">
    <property type="entry name" value="Rev_trsase/Diguanyl_cyclase"/>
</dbReference>
<evidence type="ECO:0000256" key="2">
    <source>
        <dbReference type="ARBA" id="ARBA00022679"/>
    </source>
</evidence>
<dbReference type="InterPro" id="IPR050951">
    <property type="entry name" value="Retrovirus_Pol_polyprotein"/>
</dbReference>
<dbReference type="Pfam" id="PF00078">
    <property type="entry name" value="RVT_1"/>
    <property type="match status" value="1"/>
</dbReference>
<dbReference type="FunFam" id="3.10.10.10:FF:000007">
    <property type="entry name" value="Retrovirus-related Pol polyprotein from transposon 17.6-like Protein"/>
    <property type="match status" value="1"/>
</dbReference>
<protein>
    <submittedName>
        <fullName evidence="9">Transposon Ty3-I Gag-Pol polyprotein</fullName>
    </submittedName>
</protein>
<accession>A0A4Y2D058</accession>
<dbReference type="Pfam" id="PF23055">
    <property type="entry name" value="DUF7041"/>
    <property type="match status" value="1"/>
</dbReference>
<dbReference type="Proteomes" id="UP000499080">
    <property type="component" value="Unassembled WGS sequence"/>
</dbReference>
<dbReference type="OrthoDB" id="6424029at2759"/>
<dbReference type="Gene3D" id="3.10.10.10">
    <property type="entry name" value="HIV Type 1 Reverse Transcriptase, subunit A, domain 1"/>
    <property type="match status" value="1"/>
</dbReference>
<dbReference type="SUPFAM" id="SSF56672">
    <property type="entry name" value="DNA/RNA polymerases"/>
    <property type="match status" value="1"/>
</dbReference>
<dbReference type="Gene3D" id="3.30.70.270">
    <property type="match status" value="2"/>
</dbReference>
<gene>
    <name evidence="9" type="primary">TY3B-I_443</name>
    <name evidence="9" type="ORF">AVEN_180165_1</name>
</gene>
<dbReference type="AlphaFoldDB" id="A0A4Y2D058"/>
<dbReference type="CDD" id="cd01647">
    <property type="entry name" value="RT_LTR"/>
    <property type="match status" value="1"/>
</dbReference>
<keyword evidence="3" id="KW-0548">Nucleotidyltransferase</keyword>
<evidence type="ECO:0000313" key="10">
    <source>
        <dbReference type="Proteomes" id="UP000499080"/>
    </source>
</evidence>
<feature type="domain" description="Reverse transcriptase" evidence="8">
    <location>
        <begin position="408"/>
        <end position="586"/>
    </location>
</feature>
<keyword evidence="1" id="KW-0645">Protease</keyword>
<name>A0A4Y2D058_ARAVE</name>
<proteinExistence type="predicted"/>
<evidence type="ECO:0000256" key="4">
    <source>
        <dbReference type="ARBA" id="ARBA00022722"/>
    </source>
</evidence>
<dbReference type="PANTHER" id="PTHR37984">
    <property type="entry name" value="PROTEIN CBG26694"/>
    <property type="match status" value="1"/>
</dbReference>
<evidence type="ECO:0000256" key="6">
    <source>
        <dbReference type="ARBA" id="ARBA00022801"/>
    </source>
</evidence>
<dbReference type="GO" id="GO:0008233">
    <property type="term" value="F:peptidase activity"/>
    <property type="evidence" value="ECO:0007669"/>
    <property type="project" value="UniProtKB-KW"/>
</dbReference>
<dbReference type="InterPro" id="IPR055469">
    <property type="entry name" value="DUF7041"/>
</dbReference>
<dbReference type="InterPro" id="IPR000477">
    <property type="entry name" value="RT_dom"/>
</dbReference>
<reference evidence="9 10" key="1">
    <citation type="journal article" date="2019" name="Sci. Rep.">
        <title>Orb-weaving spider Araneus ventricosus genome elucidates the spidroin gene catalogue.</title>
        <authorList>
            <person name="Kono N."/>
            <person name="Nakamura H."/>
            <person name="Ohtoshi R."/>
            <person name="Moran D.A.P."/>
            <person name="Shinohara A."/>
            <person name="Yoshida Y."/>
            <person name="Fujiwara M."/>
            <person name="Mori M."/>
            <person name="Tomita M."/>
            <person name="Arakawa K."/>
        </authorList>
    </citation>
    <scope>NUCLEOTIDE SEQUENCE [LARGE SCALE GENOMIC DNA]</scope>
</reference>
<dbReference type="PANTHER" id="PTHR37984:SF5">
    <property type="entry name" value="PROTEIN NYNRIN-LIKE"/>
    <property type="match status" value="1"/>
</dbReference>
<sequence>MSDINAVQIPVFNRSDPGLWFVMCESTFALATPKAITESVTKYNYIVSHLPPDSASLIRDVLMKPDATDPYSQIKKELINRSGESSQQEIRKLLSGEELGNRKPSELLRNMKRRAESLNVADNLMLELFLQRLPYSVQTILAAVSELTLDKSAEIADRIIEVSPSPIETFAVSKKNEQSLETKLFLEIEKLNKRIDRLSFSRGRSPYRRNKNSRERSISNKRDFSICWYHRRFGNKCRVEKCVQPCTWQGNKRNSSQQTLLAANSSNINVYGQKTLSLNFNLRRDFIWTFLIADVSTPILGADFLHYFELVPDLRNKCLRDTKRKLQSVGHLKYSNLHSVQVSISRDTVFHKLLKEFPSITKLPNPNQPVKHNTVHHIVTKGPPVVAKPRRLAPDRLKIAKSEFQNMMHLGHLRPSKSNYASPLHMVPKKGTLNWRPVGDYRALNSQTLKDKYPIPCIADFTAELHESKIFSRIDLIKAYHQIPIHPDDIHKTAICTPFGLFESTRMQFGLCNASATFQRFIDEVTRGLPGVYAFVDDILIASKNHEDHYQHLKTLFSRLDEYGLCINVSKCIFGTSTIDFLGFNLSENGIKPLPDKVKCILDFPKPDTLTQLRRFLGMFNFYRCFIPKAAHILAPIVQFLEGHT</sequence>
<dbReference type="InterPro" id="IPR043502">
    <property type="entry name" value="DNA/RNA_pol_sf"/>
</dbReference>
<feature type="non-terminal residue" evidence="9">
    <location>
        <position position="645"/>
    </location>
</feature>
<dbReference type="GO" id="GO:0006508">
    <property type="term" value="P:proteolysis"/>
    <property type="evidence" value="ECO:0007669"/>
    <property type="project" value="UniProtKB-KW"/>
</dbReference>
<keyword evidence="7" id="KW-0695">RNA-directed DNA polymerase</keyword>
<evidence type="ECO:0000313" key="9">
    <source>
        <dbReference type="EMBL" id="GBM09496.1"/>
    </source>
</evidence>
<evidence type="ECO:0000256" key="5">
    <source>
        <dbReference type="ARBA" id="ARBA00022759"/>
    </source>
</evidence>
<keyword evidence="10" id="KW-1185">Reference proteome</keyword>
<evidence type="ECO:0000256" key="3">
    <source>
        <dbReference type="ARBA" id="ARBA00022695"/>
    </source>
</evidence>
<keyword evidence="2" id="KW-0808">Transferase</keyword>
<dbReference type="GO" id="GO:0004519">
    <property type="term" value="F:endonuclease activity"/>
    <property type="evidence" value="ECO:0007669"/>
    <property type="project" value="UniProtKB-KW"/>
</dbReference>
<evidence type="ECO:0000259" key="8">
    <source>
        <dbReference type="PROSITE" id="PS50878"/>
    </source>
</evidence>
<keyword evidence="5" id="KW-0255">Endonuclease</keyword>
<organism evidence="9 10">
    <name type="scientific">Araneus ventricosus</name>
    <name type="common">Orbweaver spider</name>
    <name type="synonym">Epeira ventricosa</name>
    <dbReference type="NCBI Taxonomy" id="182803"/>
    <lineage>
        <taxon>Eukaryota</taxon>
        <taxon>Metazoa</taxon>
        <taxon>Ecdysozoa</taxon>
        <taxon>Arthropoda</taxon>
        <taxon>Chelicerata</taxon>
        <taxon>Arachnida</taxon>
        <taxon>Araneae</taxon>
        <taxon>Araneomorphae</taxon>
        <taxon>Entelegynae</taxon>
        <taxon>Araneoidea</taxon>
        <taxon>Araneidae</taxon>
        <taxon>Araneus</taxon>
    </lineage>
</organism>
<comment type="caution">
    <text evidence="9">The sequence shown here is derived from an EMBL/GenBank/DDBJ whole genome shotgun (WGS) entry which is preliminary data.</text>
</comment>